<evidence type="ECO:0000256" key="2">
    <source>
        <dbReference type="ARBA" id="ARBA00004117"/>
    </source>
</evidence>
<keyword evidence="9" id="KW-0966">Cell projection</keyword>
<keyword evidence="9" id="KW-0969">Cilium</keyword>
<evidence type="ECO:0000256" key="8">
    <source>
        <dbReference type="HAMAP-Rule" id="MF_00416"/>
    </source>
</evidence>
<keyword evidence="5" id="KW-0574">Periplasm</keyword>
<dbReference type="Proteomes" id="UP001220395">
    <property type="component" value="Chromosome"/>
</dbReference>
<accession>A0ABY7TLJ6</accession>
<evidence type="ECO:0000313" key="9">
    <source>
        <dbReference type="EMBL" id="WCT73646.1"/>
    </source>
</evidence>
<protein>
    <recommendedName>
        <fullName evidence="3 8">Flagellar P-ring protein</fullName>
    </recommendedName>
    <alternativeName>
        <fullName evidence="7 8">Basal body P-ring protein</fullName>
    </alternativeName>
</protein>
<comment type="subunit">
    <text evidence="8">The basal body constitutes a major portion of the flagellar organelle and consists of four rings (L,P,S, and M) mounted on a central rod.</text>
</comment>
<dbReference type="PANTHER" id="PTHR30381">
    <property type="entry name" value="FLAGELLAR P-RING PERIPLASMIC PROTEIN FLGI"/>
    <property type="match status" value="1"/>
</dbReference>
<keyword evidence="10" id="KW-1185">Reference proteome</keyword>
<keyword evidence="4 8" id="KW-0732">Signal</keyword>
<feature type="signal peptide" evidence="8">
    <location>
        <begin position="1"/>
        <end position="22"/>
    </location>
</feature>
<evidence type="ECO:0000256" key="7">
    <source>
        <dbReference type="ARBA" id="ARBA00032344"/>
    </source>
</evidence>
<dbReference type="RefSeq" id="WP_273688049.1">
    <property type="nucleotide sequence ID" value="NZ_CP117411.1"/>
</dbReference>
<evidence type="ECO:0000256" key="4">
    <source>
        <dbReference type="ARBA" id="ARBA00022729"/>
    </source>
</evidence>
<comment type="function">
    <text evidence="1 8">Assembles around the rod to form the L-ring and probably protects the motor/basal body from shearing forces during rotation.</text>
</comment>
<keyword evidence="9" id="KW-0282">Flagellum</keyword>
<dbReference type="PANTHER" id="PTHR30381:SF0">
    <property type="entry name" value="FLAGELLAR P-RING PROTEIN"/>
    <property type="match status" value="1"/>
</dbReference>
<evidence type="ECO:0000256" key="6">
    <source>
        <dbReference type="ARBA" id="ARBA00023143"/>
    </source>
</evidence>
<organism evidence="9 10">
    <name type="scientific">Sphingomonas naphthae</name>
    <dbReference type="NCBI Taxonomy" id="1813468"/>
    <lineage>
        <taxon>Bacteria</taxon>
        <taxon>Pseudomonadati</taxon>
        <taxon>Pseudomonadota</taxon>
        <taxon>Alphaproteobacteria</taxon>
        <taxon>Sphingomonadales</taxon>
        <taxon>Sphingomonadaceae</taxon>
        <taxon>Sphingomonas</taxon>
    </lineage>
</organism>
<comment type="subcellular location">
    <subcellularLocation>
        <location evidence="2 8">Bacterial flagellum basal body</location>
    </subcellularLocation>
</comment>
<name>A0ABY7TLJ6_9SPHN</name>
<evidence type="ECO:0000256" key="5">
    <source>
        <dbReference type="ARBA" id="ARBA00022764"/>
    </source>
</evidence>
<reference evidence="9 10" key="1">
    <citation type="submission" date="2023-02" db="EMBL/GenBank/DDBJ databases">
        <title>Genome sequence of Sphingomonas naphthae.</title>
        <authorList>
            <person name="Kim S."/>
            <person name="Heo J."/>
            <person name="Kwon S.-W."/>
        </authorList>
    </citation>
    <scope>NUCLEOTIDE SEQUENCE [LARGE SCALE GENOMIC DNA]</scope>
    <source>
        <strain evidence="9 10">KACC 18716</strain>
    </source>
</reference>
<feature type="chain" id="PRO_5044927176" description="Flagellar P-ring protein" evidence="8">
    <location>
        <begin position="23"/>
        <end position="366"/>
    </location>
</feature>
<sequence precursor="true">MRLLRWLLLVAAALCATAPACAERIKDLGTFQGVRGNQLTGYGIVVGLAGTGDDSLDYATQGMKGIAARFGMQLPAGINPALKNAAAVMITAELPAFAKPGQKLDITVSALGKAKSLRGGTLLMAPLNGADNQVYAMAQGNLAVGGLGIEGADGSKLTVNVPSSGRIPGGATVERAVDAGFASSPEILFNLAEADLTTVRRVADAINRSVGAGRARAMDAVTVAISAQQGAEFRTALMGQIENLPVDPADAAARVIVNARTGTVVINGAVRIAPAAVTHGKLTVRVDEKPRVVQPGPFSNGRTAVEQSSALSVDEEKHPMFAFQPGASLADIVKAVNAIGASPADLVAILEALKQAGAMKADLVVL</sequence>
<keyword evidence="6 8" id="KW-0975">Bacterial flagellum</keyword>
<evidence type="ECO:0000256" key="1">
    <source>
        <dbReference type="ARBA" id="ARBA00002591"/>
    </source>
</evidence>
<dbReference type="Pfam" id="PF02119">
    <property type="entry name" value="FlgI"/>
    <property type="match status" value="1"/>
</dbReference>
<dbReference type="HAMAP" id="MF_00416">
    <property type="entry name" value="FlgI"/>
    <property type="match status" value="1"/>
</dbReference>
<proteinExistence type="inferred from homology"/>
<evidence type="ECO:0000313" key="10">
    <source>
        <dbReference type="Proteomes" id="UP001220395"/>
    </source>
</evidence>
<comment type="similarity">
    <text evidence="8">Belongs to the FlgI family.</text>
</comment>
<dbReference type="EMBL" id="CP117411">
    <property type="protein sequence ID" value="WCT73646.1"/>
    <property type="molecule type" value="Genomic_DNA"/>
</dbReference>
<dbReference type="NCBIfam" id="NF003676">
    <property type="entry name" value="PRK05303.1"/>
    <property type="match status" value="1"/>
</dbReference>
<dbReference type="PRINTS" id="PR01010">
    <property type="entry name" value="FLGPRINGFLGI"/>
</dbReference>
<gene>
    <name evidence="8" type="primary">flgI</name>
    <name evidence="9" type="ORF">PQ455_18880</name>
</gene>
<evidence type="ECO:0000256" key="3">
    <source>
        <dbReference type="ARBA" id="ARBA00019515"/>
    </source>
</evidence>
<dbReference type="InterPro" id="IPR001782">
    <property type="entry name" value="Flag_FlgI"/>
</dbReference>